<proteinExistence type="inferred from homology"/>
<comment type="caution">
    <text evidence="4">The sequence shown here is derived from an EMBL/GenBank/DDBJ whole genome shotgun (WGS) entry which is preliminary data.</text>
</comment>
<protein>
    <recommendedName>
        <fullName evidence="3">Sulfur carrier protein FdhD</fullName>
    </recommendedName>
</protein>
<evidence type="ECO:0000256" key="2">
    <source>
        <dbReference type="ARBA" id="ARBA00023150"/>
    </source>
</evidence>
<dbReference type="PIRSF" id="PIRSF015626">
    <property type="entry name" value="FdhD"/>
    <property type="match status" value="1"/>
</dbReference>
<dbReference type="GO" id="GO:0005737">
    <property type="term" value="C:cytoplasm"/>
    <property type="evidence" value="ECO:0007669"/>
    <property type="project" value="UniProtKB-SubCell"/>
</dbReference>
<dbReference type="EMBL" id="LDJL01000002">
    <property type="protein sequence ID" value="KRG71713.1"/>
    <property type="molecule type" value="Genomic_DNA"/>
</dbReference>
<dbReference type="HAMAP" id="MF_00187">
    <property type="entry name" value="FdhD"/>
    <property type="match status" value="1"/>
</dbReference>
<evidence type="ECO:0000256" key="3">
    <source>
        <dbReference type="HAMAP-Rule" id="MF_00187"/>
    </source>
</evidence>
<dbReference type="AlphaFoldDB" id="A0A0R0D0R2"/>
<feature type="active site" description="Cysteine persulfide intermediate" evidence="3">
    <location>
        <position position="107"/>
    </location>
</feature>
<comment type="subcellular location">
    <subcellularLocation>
        <location evidence="3">Cytoplasm</location>
    </subcellularLocation>
</comment>
<dbReference type="PANTHER" id="PTHR30592:SF1">
    <property type="entry name" value="SULFUR CARRIER PROTEIN FDHD"/>
    <property type="match status" value="1"/>
</dbReference>
<reference evidence="4 5" key="1">
    <citation type="submission" date="2015-05" db="EMBL/GenBank/DDBJ databases">
        <title>Genome sequencing and analysis of members of genus Stenotrophomonas.</title>
        <authorList>
            <person name="Patil P.P."/>
            <person name="Midha S."/>
            <person name="Patil P.B."/>
        </authorList>
    </citation>
    <scope>NUCLEOTIDE SEQUENCE [LARGE SCALE GENOMIC DNA]</scope>
    <source>
        <strain evidence="4 5">DSM 21858</strain>
    </source>
</reference>
<gene>
    <name evidence="3" type="primary">fdhD</name>
    <name evidence="4" type="ORF">ABB29_01500</name>
</gene>
<organism evidence="4 5">
    <name type="scientific">Pseudoxanthomonas dokdonensis</name>
    <dbReference type="NCBI Taxonomy" id="344882"/>
    <lineage>
        <taxon>Bacteria</taxon>
        <taxon>Pseudomonadati</taxon>
        <taxon>Pseudomonadota</taxon>
        <taxon>Gammaproteobacteria</taxon>
        <taxon>Lysobacterales</taxon>
        <taxon>Lysobacteraceae</taxon>
        <taxon>Pseudoxanthomonas</taxon>
    </lineage>
</organism>
<feature type="binding site" evidence="3">
    <location>
        <begin position="246"/>
        <end position="251"/>
    </location>
    <ligand>
        <name>Mo-bis(molybdopterin guanine dinucleotide)</name>
        <dbReference type="ChEBI" id="CHEBI:60539"/>
    </ligand>
</feature>
<evidence type="ECO:0000256" key="1">
    <source>
        <dbReference type="ARBA" id="ARBA00022490"/>
    </source>
</evidence>
<dbReference type="NCBIfam" id="TIGR00129">
    <property type="entry name" value="fdhD_narQ"/>
    <property type="match status" value="1"/>
</dbReference>
<name>A0A0R0D0R2_9GAMM</name>
<comment type="similarity">
    <text evidence="3">Belongs to the FdhD family.</text>
</comment>
<dbReference type="PANTHER" id="PTHR30592">
    <property type="entry name" value="FORMATE DEHYDROGENASE"/>
    <property type="match status" value="1"/>
</dbReference>
<evidence type="ECO:0000313" key="5">
    <source>
        <dbReference type="Proteomes" id="UP000052052"/>
    </source>
</evidence>
<keyword evidence="2 3" id="KW-0501">Molybdenum cofactor biosynthesis</keyword>
<dbReference type="SUPFAM" id="SSF53927">
    <property type="entry name" value="Cytidine deaminase-like"/>
    <property type="match status" value="1"/>
</dbReference>
<keyword evidence="1 3" id="KW-0963">Cytoplasm</keyword>
<dbReference type="Gene3D" id="3.40.140.10">
    <property type="entry name" value="Cytidine Deaminase, domain 2"/>
    <property type="match status" value="1"/>
</dbReference>
<accession>A0A0R0D0R2</accession>
<dbReference type="GO" id="GO:0097163">
    <property type="term" value="F:sulfur carrier activity"/>
    <property type="evidence" value="ECO:0007669"/>
    <property type="project" value="UniProtKB-UniRule"/>
</dbReference>
<dbReference type="Gene3D" id="3.10.20.10">
    <property type="match status" value="1"/>
</dbReference>
<dbReference type="Pfam" id="PF02634">
    <property type="entry name" value="FdhD-NarQ"/>
    <property type="match status" value="1"/>
</dbReference>
<evidence type="ECO:0000313" key="4">
    <source>
        <dbReference type="EMBL" id="KRG71713.1"/>
    </source>
</evidence>
<dbReference type="STRING" id="344882.ABB29_01500"/>
<dbReference type="GO" id="GO:0006777">
    <property type="term" value="P:Mo-molybdopterin cofactor biosynthetic process"/>
    <property type="evidence" value="ECO:0007669"/>
    <property type="project" value="UniProtKB-UniRule"/>
</dbReference>
<sequence>MRGKVARPLLEWRDGVTSERVDQLAEEVPVAVRFNGEPFAVMLATPADLEDFAHGFALSERGLRPGDIRHLEIQQVVEGILLDIQTHTRLPADGRGQDRAMPGRSGCGVCGQRLLEDVIQRPPPLQDTLRVCADAIQRALASLQQQQPLNAATGAVHAAAWADPQGQLRLVREDVGRHNALDKLTGAMLRQGIDGDSGFALVSSRASYEMVTKAALAGIGLLAAISAPTALAVQLAADCRLTLLGFVRPSRMVIYSHPQRLR</sequence>
<keyword evidence="5" id="KW-1185">Reference proteome</keyword>
<dbReference type="InterPro" id="IPR016193">
    <property type="entry name" value="Cytidine_deaminase-like"/>
</dbReference>
<comment type="function">
    <text evidence="3">Required for formate dehydrogenase (FDH) activity. Acts as a sulfur carrier protein that transfers sulfur from IscS to the molybdenum cofactor prior to its insertion into FDH.</text>
</comment>
<dbReference type="InterPro" id="IPR003786">
    <property type="entry name" value="FdhD"/>
</dbReference>
<dbReference type="PATRIC" id="fig|344882.3.peg.1497"/>
<dbReference type="Proteomes" id="UP000052052">
    <property type="component" value="Unassembled WGS sequence"/>
</dbReference>
<dbReference type="GO" id="GO:0016783">
    <property type="term" value="F:sulfurtransferase activity"/>
    <property type="evidence" value="ECO:0007669"/>
    <property type="project" value="InterPro"/>
</dbReference>